<dbReference type="RefSeq" id="WP_126007913.1">
    <property type="nucleotide sequence ID" value="NZ_CP032509.1"/>
</dbReference>
<dbReference type="Proteomes" id="UP000268192">
    <property type="component" value="Chromosome"/>
</dbReference>
<sequence length="395" mass="43556">MADWEQIDLGIRDRPRAALRPAIRRAWSGSRMPEGIVEELATGIVGCEPALIALFVSSAAPYDAVVRSLSARFPGVPLIGCTTAGSLTEQRYEADGAIVLAFDRSAFSFEICLLENLKQFSIPRGGELIETAYFRLLRELEQDRSNLFAMLLVDGLSRREEEIAASAYAALDEVPVFGASAGDNLHFDTTQIFYNGAILEDTALVVIGASNRQIEVFKFEHFRPMEEKLVITSADPERRIVKTINAEPAAEEYARLIGVDVSALTPAVFAANPLLARIGGDYHVRAIQKSDDQGALHFFCAVDEGIVLTPASPVDMRDNLLLNMEQISDRLGSIELVLCFDCILRRLEAERLGIKHELLPIFKRFNMIGFSTYGEQFKFLHLSQTLTGLAIGAAE</sequence>
<organism evidence="3 4">
    <name type="scientific">Georhizobium profundi</name>
    <dbReference type="NCBI Taxonomy" id="2341112"/>
    <lineage>
        <taxon>Bacteria</taxon>
        <taxon>Pseudomonadati</taxon>
        <taxon>Pseudomonadota</taxon>
        <taxon>Alphaproteobacteria</taxon>
        <taxon>Hyphomicrobiales</taxon>
        <taxon>Rhizobiaceae</taxon>
        <taxon>Georhizobium</taxon>
    </lineage>
</organism>
<evidence type="ECO:0000313" key="4">
    <source>
        <dbReference type="Proteomes" id="UP000268192"/>
    </source>
</evidence>
<accession>A0A3S9B0W0</accession>
<name>A0A3S9B0W0_9HYPH</name>
<keyword evidence="4" id="KW-1185">Reference proteome</keyword>
<evidence type="ECO:0000313" key="3">
    <source>
        <dbReference type="EMBL" id="AZN70568.1"/>
    </source>
</evidence>
<dbReference type="SMART" id="SM01204">
    <property type="entry name" value="FIST_C"/>
    <property type="match status" value="1"/>
</dbReference>
<evidence type="ECO:0000259" key="2">
    <source>
        <dbReference type="SMART" id="SM01204"/>
    </source>
</evidence>
<dbReference type="OrthoDB" id="9807948at2"/>
<dbReference type="PANTHER" id="PTHR40252:SF2">
    <property type="entry name" value="BLR0328 PROTEIN"/>
    <property type="match status" value="1"/>
</dbReference>
<gene>
    <name evidence="3" type="ORF">D5400_04120</name>
</gene>
<reference evidence="3 4" key="1">
    <citation type="submission" date="2018-09" db="EMBL/GenBank/DDBJ databases">
        <title>Marinorhizobium profundi gen. nov., sp. nov., isolated from a deep-sea sediment sample from the New Britain Trench and proposal of Marinorhizobiaceae fam. nov. in the order Rhizobiales of the class Alphaproteobacteria.</title>
        <authorList>
            <person name="Cao J."/>
        </authorList>
    </citation>
    <scope>NUCLEOTIDE SEQUENCE [LARGE SCALE GENOMIC DNA]</scope>
    <source>
        <strain evidence="3 4">WS11</strain>
    </source>
</reference>
<evidence type="ECO:0000259" key="1">
    <source>
        <dbReference type="SMART" id="SM00897"/>
    </source>
</evidence>
<dbReference type="AlphaFoldDB" id="A0A3S9B0W0"/>
<dbReference type="InterPro" id="IPR013702">
    <property type="entry name" value="FIST_domain_N"/>
</dbReference>
<feature type="domain" description="FIST" evidence="1">
    <location>
        <begin position="48"/>
        <end position="248"/>
    </location>
</feature>
<dbReference type="Pfam" id="PF08495">
    <property type="entry name" value="FIST"/>
    <property type="match status" value="1"/>
</dbReference>
<dbReference type="InterPro" id="IPR019494">
    <property type="entry name" value="FIST_C"/>
</dbReference>
<feature type="domain" description="FIST C-domain" evidence="2">
    <location>
        <begin position="249"/>
        <end position="379"/>
    </location>
</feature>
<protein>
    <submittedName>
        <fullName evidence="3">FIST domain containing protein</fullName>
    </submittedName>
</protein>
<dbReference type="KEGG" id="abaw:D5400_04120"/>
<proteinExistence type="predicted"/>
<dbReference type="Pfam" id="PF10442">
    <property type="entry name" value="FIST_C"/>
    <property type="match status" value="1"/>
</dbReference>
<dbReference type="SMART" id="SM00897">
    <property type="entry name" value="FIST"/>
    <property type="match status" value="1"/>
</dbReference>
<dbReference type="EMBL" id="CP032509">
    <property type="protein sequence ID" value="AZN70568.1"/>
    <property type="molecule type" value="Genomic_DNA"/>
</dbReference>
<dbReference type="PANTHER" id="PTHR40252">
    <property type="entry name" value="BLR0328 PROTEIN"/>
    <property type="match status" value="1"/>
</dbReference>